<evidence type="ECO:0000259" key="6">
    <source>
        <dbReference type="Pfam" id="PF05154"/>
    </source>
</evidence>
<dbReference type="GO" id="GO:0016020">
    <property type="term" value="C:membrane"/>
    <property type="evidence" value="ECO:0007669"/>
    <property type="project" value="UniProtKB-SubCell"/>
</dbReference>
<organism evidence="7 8">
    <name type="scientific">Metamycoplasma subdolum</name>
    <dbReference type="NCBI Taxonomy" id="92407"/>
    <lineage>
        <taxon>Bacteria</taxon>
        <taxon>Bacillati</taxon>
        <taxon>Mycoplasmatota</taxon>
        <taxon>Mycoplasmoidales</taxon>
        <taxon>Metamycoplasmataceae</taxon>
        <taxon>Metamycoplasma</taxon>
    </lineage>
</organism>
<dbReference type="AlphaFoldDB" id="A0A3L9ZXG2"/>
<dbReference type="PANTHER" id="PTHR21016:SF25">
    <property type="entry name" value="TM2 DOMAIN-CONTAINING PROTEIN DDB_G0277895-RELATED"/>
    <property type="match status" value="1"/>
</dbReference>
<sequence>MATKPKKSTYWLLVLLLSIFLGIFGIDRFYTQRWVLGILKFITLGGFLIWWIVDIVLIATSHSSYTDATGKKIQ</sequence>
<dbReference type="Proteomes" id="UP000267246">
    <property type="component" value="Unassembled WGS sequence"/>
</dbReference>
<evidence type="ECO:0000313" key="8">
    <source>
        <dbReference type="Proteomes" id="UP000267246"/>
    </source>
</evidence>
<evidence type="ECO:0000313" key="7">
    <source>
        <dbReference type="EMBL" id="RMA77571.1"/>
    </source>
</evidence>
<dbReference type="InterPro" id="IPR007829">
    <property type="entry name" value="TM2"/>
</dbReference>
<proteinExistence type="predicted"/>
<accession>A0A3L9ZXG2</accession>
<dbReference type="PANTHER" id="PTHR21016">
    <property type="entry name" value="BETA-AMYLOID BINDING PROTEIN-RELATED"/>
    <property type="match status" value="1"/>
</dbReference>
<dbReference type="EMBL" id="REFI01000008">
    <property type="protein sequence ID" value="RMA77571.1"/>
    <property type="molecule type" value="Genomic_DNA"/>
</dbReference>
<evidence type="ECO:0000256" key="5">
    <source>
        <dbReference type="SAM" id="Phobius"/>
    </source>
</evidence>
<name>A0A3L9ZXG2_9BACT</name>
<dbReference type="Pfam" id="PF05154">
    <property type="entry name" value="TM2"/>
    <property type="match status" value="1"/>
</dbReference>
<protein>
    <submittedName>
        <fullName evidence="7">TM2 domain-containing protein</fullName>
    </submittedName>
</protein>
<evidence type="ECO:0000256" key="2">
    <source>
        <dbReference type="ARBA" id="ARBA00022692"/>
    </source>
</evidence>
<dbReference type="RefSeq" id="WP_121940885.1">
    <property type="nucleotide sequence ID" value="NZ_CP137846.1"/>
</dbReference>
<reference evidence="7 8" key="1">
    <citation type="submission" date="2018-10" db="EMBL/GenBank/DDBJ databases">
        <title>Genomic Encyclopedia of Archaeal and Bacterial Type Strains, Phase II (KMG-II): from individual species to whole genera.</title>
        <authorList>
            <person name="Goeker M."/>
        </authorList>
    </citation>
    <scope>NUCLEOTIDE SEQUENCE [LARGE SCALE GENOMIC DNA]</scope>
    <source>
        <strain evidence="7 8">ATCC 29870</strain>
    </source>
</reference>
<gene>
    <name evidence="7" type="ORF">JN00_0422</name>
</gene>
<evidence type="ECO:0000256" key="1">
    <source>
        <dbReference type="ARBA" id="ARBA00004141"/>
    </source>
</evidence>
<keyword evidence="8" id="KW-1185">Reference proteome</keyword>
<dbReference type="OrthoDB" id="2004788at2"/>
<keyword evidence="4 5" id="KW-0472">Membrane</keyword>
<comment type="caution">
    <text evidence="7">The sequence shown here is derived from an EMBL/GenBank/DDBJ whole genome shotgun (WGS) entry which is preliminary data.</text>
</comment>
<evidence type="ECO:0000256" key="3">
    <source>
        <dbReference type="ARBA" id="ARBA00022989"/>
    </source>
</evidence>
<comment type="subcellular location">
    <subcellularLocation>
        <location evidence="1">Membrane</location>
        <topology evidence="1">Multi-pass membrane protein</topology>
    </subcellularLocation>
</comment>
<dbReference type="InterPro" id="IPR050932">
    <property type="entry name" value="TM2D1-3-like"/>
</dbReference>
<evidence type="ECO:0000256" key="4">
    <source>
        <dbReference type="ARBA" id="ARBA00023136"/>
    </source>
</evidence>
<feature type="transmembrane region" description="Helical" evidence="5">
    <location>
        <begin position="38"/>
        <end position="59"/>
    </location>
</feature>
<keyword evidence="3 5" id="KW-1133">Transmembrane helix</keyword>
<keyword evidence="2 5" id="KW-0812">Transmembrane</keyword>
<feature type="transmembrane region" description="Helical" evidence="5">
    <location>
        <begin position="9"/>
        <end position="26"/>
    </location>
</feature>
<feature type="domain" description="TM2" evidence="6">
    <location>
        <begin position="10"/>
        <end position="56"/>
    </location>
</feature>